<dbReference type="Pfam" id="PF22973">
    <property type="entry name" value="GWD1_pHisD"/>
    <property type="match status" value="1"/>
</dbReference>
<keyword evidence="9" id="KW-0460">Magnesium</keyword>
<evidence type="ECO:0000256" key="12">
    <source>
        <dbReference type="SAM" id="MobiDB-lite"/>
    </source>
</evidence>
<name>A0AAW1RA45_9CHLO</name>
<dbReference type="InterPro" id="IPR013815">
    <property type="entry name" value="ATP_grasp_subdomain_1"/>
</dbReference>
<keyword evidence="4" id="KW-0808">Transferase</keyword>
<sequence length="1811" mass="192248">MRRAQPHALRRSVPRGLGPASLLAVSPKGCRLRAPAAIASPDAPPQESAEDPVQIWEELRERAESAFQQASMLVPQVEAAEQHVVAARAEAEVAERLAAEAEAQVASKRPEAEGAIRDLRMALTGLKCAPMEVKVDDLHSLASRRLEDWQADHPEASSFQVVADMTATIGGLGPTHAVARLAAALVGGKRYAVVCLAVGEQLPEGRLEGTLLHWGCAWHAGSGWEPPPAGWHTDPNVSYSAGKAWQTPLACFQPQIDGQLEPGMAAYASVLQLPLEGVLKAGGLEVVLKRPTPPEWVVTDQGRNIYVSFKEASEYLEKFLAAGAVAEPAPASETAAASARASASKLARSASLQEAQKRRQAANEARRRAKESATSTSSAKAEDEVEEPAEPAEPAETPEEATARVRAALEAQIKLTKWESKAEGWTLCDTSMAAFPDDANAPLGQRLDTAIELLKTLQAVQEAKGKQLREQEGFAAARAALELADRLVDEAEHAQQEAQAARQEADRLKMAATEAESTARQLRGDAVGAVREARQASVRLKGKDEEVALADLHELAAARLASWLGWVDSRNTLDKEEQGAQAPLAWQGEEQAVQVEPPAPAAHSYRIEGVAGSLVAHVALCQEAGTFCAAVSVAAAEAFPDGLLDGSTLHWACSQRESGAWQTPHEGWSADQEGSSQADGGAIHTPMETVRLAEGQQGSNPAVQTLTLQVPLEGVARSGGLTFVIKTPTGWLSATRHNTRCDFFVSLRELGSWVAQREADKLKRELEAEAAAKRAEREAQRAQQEAEAKAQAAHQQAEAEAQRAQQEADALRAQVEADAQRAQQEAEGAQAHNQPHEPAQAGSQAPPDHAQARDDPPAAGAQPASASSGEPPAIAMGMIDDIGGRESKAERSLMHRFNIAADLLEDAIGRPDFDGGLVALTAWLRYSAARHLTWNRNYNVKPREISAAQDRLTQRLAQLYEERPELQDFVLLSMAAVGRGGQGNIGQRIRDEILDVQQKNGAKGGMMEEWHQKLHNNTSPDDVVICEALLAYLGADLDIRQYWATLQAANISKERLASFDRAIRSEPSFKKEQIPGLTRDLTAYLQTLKAVHSGADLSSAADTVLGYEQVSMKGKPVAVDPVPNVATDRLRALLKRALAPQQAEAAQLAKRAQQAEQAAGDGAQEPGGSQPEGSKLLAQLEVLLAARGELQPFLGKGNDACGGRLRDVIYLDLALEGAVRTAVEGALSQLRAWAAEGADRLPQLLKVAALCLEAASLSFSTNAELALCLKDFQASQQTEGSEAVLRANAAAERTRRALGDLAAVFTQALQPTAEALGRKLNIDPAAVSLFSEEVVRGTPAAPLSQLLAILEPVLRASAGLGSWQLISLVQGSVTGRLVVAASLAEVQQESYAEATVLLVGHVGGEEEVPEGVVAVVTPDSPDVLCHAAVRARNAGVLFASCFDAQQLAAIGELAGQQVDLQVSQDGSNVSVHKADAASRPASASAPGRLEAAGGAQPLQIRPKEWCGAYALPAGKFSADVVGSKSLNTAKLQGKLPAWIHLPPSVAIPFGTFEAVLEDGANTAVAEQLRRLTSSDAGSVDQLSACRAAVRKLHAPQALQAGLEAAFAEQGLPWPAQPCEWDSMWAAVTRVWASKWNERAVVSMRKARLEHAALRMAVLCQHVIPAAYAFVAHTSNPLTGNADECSAALGDAVKVVGLPSKSRALVLPDEATRDGANPAPVLIFRSDSNGEDLQGYAGAGLFDSVQSTAPTEIRVDYSAERLLSDAAFRQMVLAKIAIGCACVEALLAGPQDIEGVFTANGSLYIVQTRPQV</sequence>
<evidence type="ECO:0000256" key="10">
    <source>
        <dbReference type="ARBA" id="ARBA00023277"/>
    </source>
</evidence>
<accession>A0AAW1RA45</accession>
<evidence type="ECO:0000259" key="14">
    <source>
        <dbReference type="Pfam" id="PF22973"/>
    </source>
</evidence>
<dbReference type="Gene3D" id="3.30.470.20">
    <property type="entry name" value="ATP-grasp fold, B domain"/>
    <property type="match status" value="1"/>
</dbReference>
<evidence type="ECO:0000256" key="3">
    <source>
        <dbReference type="ARBA" id="ARBA00011738"/>
    </source>
</evidence>
<dbReference type="EMBL" id="JALJOR010000001">
    <property type="protein sequence ID" value="KAK9830544.1"/>
    <property type="molecule type" value="Genomic_DNA"/>
</dbReference>
<dbReference type="InterPro" id="IPR002192">
    <property type="entry name" value="PPDK_AMP/ATP-bd"/>
</dbReference>
<feature type="region of interest" description="Disordered" evidence="12">
    <location>
        <begin position="773"/>
        <end position="877"/>
    </location>
</feature>
<feature type="region of interest" description="Disordered" evidence="12">
    <location>
        <begin position="1145"/>
        <end position="1171"/>
    </location>
</feature>
<dbReference type="PANTHER" id="PTHR46999:SF1">
    <property type="entry name" value="ALPHA-GLUCAN WATER DIKINASE 1, CHLOROPLASTIC"/>
    <property type="match status" value="1"/>
</dbReference>
<dbReference type="Pfam" id="PF01326">
    <property type="entry name" value="PPDK_N"/>
    <property type="match status" value="1"/>
</dbReference>
<keyword evidence="16" id="KW-1185">Reference proteome</keyword>
<comment type="similarity">
    <text evidence="2">Belongs to the PEP-utilizing enzyme family.</text>
</comment>
<evidence type="ECO:0000313" key="15">
    <source>
        <dbReference type="EMBL" id="KAK9830544.1"/>
    </source>
</evidence>
<feature type="compositionally biased region" description="Low complexity" evidence="12">
    <location>
        <begin position="857"/>
        <end position="875"/>
    </location>
</feature>
<dbReference type="GO" id="GO:0046872">
    <property type="term" value="F:metal ion binding"/>
    <property type="evidence" value="ECO:0007669"/>
    <property type="project" value="UniProtKB-KW"/>
</dbReference>
<keyword evidence="6" id="KW-0547">Nucleotide-binding</keyword>
<evidence type="ECO:0000259" key="13">
    <source>
        <dbReference type="Pfam" id="PF01326"/>
    </source>
</evidence>
<evidence type="ECO:0000256" key="5">
    <source>
        <dbReference type="ARBA" id="ARBA00022723"/>
    </source>
</evidence>
<proteinExistence type="inferred from homology"/>
<evidence type="ECO:0000313" key="16">
    <source>
        <dbReference type="Proteomes" id="UP001489004"/>
    </source>
</evidence>
<dbReference type="GO" id="GO:0016301">
    <property type="term" value="F:kinase activity"/>
    <property type="evidence" value="ECO:0007669"/>
    <property type="project" value="UniProtKB-KW"/>
</dbReference>
<feature type="compositionally biased region" description="Basic and acidic residues" evidence="12">
    <location>
        <begin position="773"/>
        <end position="788"/>
    </location>
</feature>
<organism evidence="15 16">
    <name type="scientific">[Myrmecia] bisecta</name>
    <dbReference type="NCBI Taxonomy" id="41462"/>
    <lineage>
        <taxon>Eukaryota</taxon>
        <taxon>Viridiplantae</taxon>
        <taxon>Chlorophyta</taxon>
        <taxon>core chlorophytes</taxon>
        <taxon>Trebouxiophyceae</taxon>
        <taxon>Trebouxiales</taxon>
        <taxon>Trebouxiaceae</taxon>
        <taxon>Myrmecia</taxon>
    </lineage>
</organism>
<evidence type="ECO:0000256" key="9">
    <source>
        <dbReference type="ARBA" id="ARBA00022842"/>
    </source>
</evidence>
<dbReference type="InterPro" id="IPR054481">
    <property type="entry name" value="GWD1_pHisD"/>
</dbReference>
<feature type="compositionally biased region" description="Low complexity" evidence="12">
    <location>
        <begin position="789"/>
        <end position="831"/>
    </location>
</feature>
<keyword evidence="10" id="KW-0119">Carbohydrate metabolism</keyword>
<feature type="region of interest" description="Disordered" evidence="12">
    <location>
        <begin position="1"/>
        <end position="20"/>
    </location>
</feature>
<dbReference type="GO" id="GO:0005524">
    <property type="term" value="F:ATP binding"/>
    <property type="evidence" value="ECO:0007669"/>
    <property type="project" value="UniProtKB-KW"/>
</dbReference>
<feature type="compositionally biased region" description="Low complexity" evidence="12">
    <location>
        <begin position="1145"/>
        <end position="1168"/>
    </location>
</feature>
<evidence type="ECO:0000256" key="4">
    <source>
        <dbReference type="ARBA" id="ARBA00022679"/>
    </source>
</evidence>
<evidence type="ECO:0000256" key="1">
    <source>
        <dbReference type="ARBA" id="ARBA00001946"/>
    </source>
</evidence>
<feature type="compositionally biased region" description="Basic residues" evidence="12">
    <location>
        <begin position="1"/>
        <end position="13"/>
    </location>
</feature>
<feature type="coiled-coil region" evidence="11">
    <location>
        <begin position="477"/>
        <end position="525"/>
    </location>
</feature>
<dbReference type="Proteomes" id="UP001489004">
    <property type="component" value="Unassembled WGS sequence"/>
</dbReference>
<feature type="region of interest" description="Disordered" evidence="12">
    <location>
        <begin position="661"/>
        <end position="682"/>
    </location>
</feature>
<comment type="caution">
    <text evidence="15">The sequence shown here is derived from an EMBL/GenBank/DDBJ whole genome shotgun (WGS) entry which is preliminary data.</text>
</comment>
<reference evidence="15 16" key="1">
    <citation type="journal article" date="2024" name="Nat. Commun.">
        <title>Phylogenomics reveals the evolutionary origins of lichenization in chlorophyte algae.</title>
        <authorList>
            <person name="Puginier C."/>
            <person name="Libourel C."/>
            <person name="Otte J."/>
            <person name="Skaloud P."/>
            <person name="Haon M."/>
            <person name="Grisel S."/>
            <person name="Petersen M."/>
            <person name="Berrin J.G."/>
            <person name="Delaux P.M."/>
            <person name="Dal Grande F."/>
            <person name="Keller J."/>
        </authorList>
    </citation>
    <scope>NUCLEOTIDE SEQUENCE [LARGE SCALE GENOMIC DNA]</scope>
    <source>
        <strain evidence="15 16">SAG 2043</strain>
    </source>
</reference>
<feature type="domain" description="Alpha-glucan water dikinase phosphohistidine-like" evidence="14">
    <location>
        <begin position="1362"/>
        <end position="1474"/>
    </location>
</feature>
<evidence type="ECO:0000256" key="7">
    <source>
        <dbReference type="ARBA" id="ARBA00022777"/>
    </source>
</evidence>
<feature type="region of interest" description="Disordered" evidence="12">
    <location>
        <begin position="348"/>
        <end position="403"/>
    </location>
</feature>
<dbReference type="Gene3D" id="3.30.1490.20">
    <property type="entry name" value="ATP-grasp fold, A domain"/>
    <property type="match status" value="2"/>
</dbReference>
<protein>
    <recommendedName>
        <fullName evidence="17">Pyruvate phosphate dikinase AMP/ATP-binding domain-containing protein</fullName>
    </recommendedName>
</protein>
<feature type="region of interest" description="Disordered" evidence="12">
    <location>
        <begin position="1471"/>
        <end position="1494"/>
    </location>
</feature>
<comment type="cofactor">
    <cofactor evidence="1">
        <name>Mg(2+)</name>
        <dbReference type="ChEBI" id="CHEBI:18420"/>
    </cofactor>
</comment>
<keyword evidence="7" id="KW-0418">Kinase</keyword>
<feature type="compositionally biased region" description="Low complexity" evidence="12">
    <location>
        <begin position="1477"/>
        <end position="1486"/>
    </location>
</feature>
<keyword evidence="5" id="KW-0479">Metal-binding</keyword>
<feature type="domain" description="Pyruvate phosphate dikinase AMP/ATP-binding" evidence="13">
    <location>
        <begin position="1622"/>
        <end position="1810"/>
    </location>
</feature>
<evidence type="ECO:0000256" key="6">
    <source>
        <dbReference type="ARBA" id="ARBA00022741"/>
    </source>
</evidence>
<keyword evidence="11" id="KW-0175">Coiled coil</keyword>
<evidence type="ECO:0000256" key="11">
    <source>
        <dbReference type="SAM" id="Coils"/>
    </source>
</evidence>
<dbReference type="SUPFAM" id="SSF56059">
    <property type="entry name" value="Glutathione synthetase ATP-binding domain-like"/>
    <property type="match status" value="1"/>
</dbReference>
<keyword evidence="8" id="KW-0067">ATP-binding</keyword>
<evidence type="ECO:0008006" key="17">
    <source>
        <dbReference type="Google" id="ProtNLM"/>
    </source>
</evidence>
<evidence type="ECO:0000256" key="8">
    <source>
        <dbReference type="ARBA" id="ARBA00022840"/>
    </source>
</evidence>
<feature type="coiled-coil region" evidence="11">
    <location>
        <begin position="77"/>
        <end position="104"/>
    </location>
</feature>
<comment type="subunit">
    <text evidence="3">Homodimer.</text>
</comment>
<dbReference type="PANTHER" id="PTHR46999">
    <property type="entry name" value="ALPHA-GLUCAN WATER DIKINASE 1, CHLOROPLASTIC-RELATED"/>
    <property type="match status" value="1"/>
</dbReference>
<evidence type="ECO:0000256" key="2">
    <source>
        <dbReference type="ARBA" id="ARBA00007837"/>
    </source>
</evidence>
<gene>
    <name evidence="15" type="ORF">WJX72_012386</name>
</gene>